<organism evidence="4 5">
    <name type="scientific">Maudiozyma barnettii</name>
    <dbReference type="NCBI Taxonomy" id="61262"/>
    <lineage>
        <taxon>Eukaryota</taxon>
        <taxon>Fungi</taxon>
        <taxon>Dikarya</taxon>
        <taxon>Ascomycota</taxon>
        <taxon>Saccharomycotina</taxon>
        <taxon>Saccharomycetes</taxon>
        <taxon>Saccharomycetales</taxon>
        <taxon>Saccharomycetaceae</taxon>
        <taxon>Maudiozyma</taxon>
    </lineage>
</organism>
<dbReference type="GO" id="GO:0003723">
    <property type="term" value="F:RNA binding"/>
    <property type="evidence" value="ECO:0007669"/>
    <property type="project" value="UniProtKB-UniRule"/>
</dbReference>
<dbReference type="Gene3D" id="3.30.2300.10">
    <property type="entry name" value="THUMP superfamily"/>
    <property type="match status" value="1"/>
</dbReference>
<dbReference type="Proteomes" id="UP000644660">
    <property type="component" value="Unassembled WGS sequence"/>
</dbReference>
<dbReference type="PANTHER" id="PTHR13452">
    <property type="entry name" value="THUMP DOMAIN CONTAINING PROTEIN 1-RELATED"/>
    <property type="match status" value="1"/>
</dbReference>
<dbReference type="InterPro" id="IPR040183">
    <property type="entry name" value="THUMPD1-like"/>
</dbReference>
<protein>
    <submittedName>
        <fullName evidence="4">Similar to Saccharomyces cerevisiae YGL232W TAN1 Putative tRNA acetyltransferase</fullName>
    </submittedName>
</protein>
<evidence type="ECO:0000313" key="4">
    <source>
        <dbReference type="EMBL" id="CAB4251966.1"/>
    </source>
</evidence>
<evidence type="ECO:0000259" key="3">
    <source>
        <dbReference type="PROSITE" id="PS51165"/>
    </source>
</evidence>
<dbReference type="OrthoDB" id="367221at2759"/>
<dbReference type="AlphaFoldDB" id="A0A8H2ZE51"/>
<dbReference type="PANTHER" id="PTHR13452:SF10">
    <property type="entry name" value="THUMP DOMAIN-CONTAINING PROTEIN 1"/>
    <property type="match status" value="1"/>
</dbReference>
<dbReference type="Pfam" id="PF02926">
    <property type="entry name" value="THUMP"/>
    <property type="match status" value="1"/>
</dbReference>
<accession>A0A8H2ZE51</accession>
<dbReference type="SUPFAM" id="SSF143437">
    <property type="entry name" value="THUMP domain-like"/>
    <property type="match status" value="1"/>
</dbReference>
<keyword evidence="5" id="KW-1185">Reference proteome</keyword>
<gene>
    <name evidence="4" type="ORF">KABA2_01S02904</name>
</gene>
<feature type="region of interest" description="Disordered" evidence="2">
    <location>
        <begin position="1"/>
        <end position="20"/>
    </location>
</feature>
<dbReference type="InterPro" id="IPR004114">
    <property type="entry name" value="THUMP_dom"/>
</dbReference>
<keyword evidence="4" id="KW-0808">Transferase</keyword>
<dbReference type="EMBL" id="CAEFZW010000001">
    <property type="protein sequence ID" value="CAB4251966.1"/>
    <property type="molecule type" value="Genomic_DNA"/>
</dbReference>
<feature type="domain" description="THUMP" evidence="3">
    <location>
        <begin position="149"/>
        <end position="261"/>
    </location>
</feature>
<dbReference type="PROSITE" id="PS51165">
    <property type="entry name" value="THUMP"/>
    <property type="match status" value="1"/>
</dbReference>
<dbReference type="FunFam" id="3.30.2300.10:FF:000001">
    <property type="entry name" value="THUMP domain-containing protein 1"/>
    <property type="match status" value="1"/>
</dbReference>
<dbReference type="SMART" id="SM00981">
    <property type="entry name" value="THUMP"/>
    <property type="match status" value="1"/>
</dbReference>
<evidence type="ECO:0000256" key="2">
    <source>
        <dbReference type="SAM" id="MobiDB-lite"/>
    </source>
</evidence>
<dbReference type="RefSeq" id="XP_041404005.1">
    <property type="nucleotide sequence ID" value="XM_041548071.1"/>
</dbReference>
<dbReference type="GO" id="GO:0006400">
    <property type="term" value="P:tRNA modification"/>
    <property type="evidence" value="ECO:0007669"/>
    <property type="project" value="InterPro"/>
</dbReference>
<reference evidence="4 5" key="1">
    <citation type="submission" date="2020-05" db="EMBL/GenBank/DDBJ databases">
        <authorList>
            <person name="Casaregola S."/>
            <person name="Devillers H."/>
            <person name="Grondin C."/>
        </authorList>
    </citation>
    <scope>NUCLEOTIDE SEQUENCE [LARGE SCALE GENOMIC DNA]</scope>
    <source>
        <strain evidence="4 5">CLIB 1767</strain>
    </source>
</reference>
<dbReference type="GO" id="GO:0016740">
    <property type="term" value="F:transferase activity"/>
    <property type="evidence" value="ECO:0007669"/>
    <property type="project" value="UniProtKB-KW"/>
</dbReference>
<dbReference type="CDD" id="cd11717">
    <property type="entry name" value="THUMP_THUMPD1_like"/>
    <property type="match status" value="1"/>
</dbReference>
<proteinExistence type="predicted"/>
<keyword evidence="1" id="KW-0694">RNA-binding</keyword>
<evidence type="ECO:0000256" key="1">
    <source>
        <dbReference type="PROSITE-ProRule" id="PRU00529"/>
    </source>
</evidence>
<comment type="caution">
    <text evidence="4">The sequence shown here is derived from an EMBL/GenBank/DDBJ whole genome shotgun (WGS) entry which is preliminary data.</text>
</comment>
<dbReference type="GeneID" id="64855080"/>
<feature type="compositionally biased region" description="Basic and acidic residues" evidence="2">
    <location>
        <begin position="1"/>
        <end position="13"/>
    </location>
</feature>
<sequence>MGNKRASDGNSDQRKKKFKVASGFLDPGTSGIYATCTRRKERQATQELGLLFEEKLQEIYGDKLKELENADNSAEVVEEPKVSEELSIEEQIQQELSEIKTASNPISKEQKKKELLHFVELNCECVVFCKTRKPIIPEEFVKKIMDELIDPQNKMKRTRYVQKLTPITNSCNASMEQILKLAQEVLAPHFHSASCEIEGYKFAVEVTRRNFNTIPKMDIINNLVSVVCENGKYKHKVDLKNYNKLILVECFKNNVGISVVNGEYNKSYKRYNVQQIFEAKLKLNDAGKTPVEKKALI</sequence>
<evidence type="ECO:0000313" key="5">
    <source>
        <dbReference type="Proteomes" id="UP000644660"/>
    </source>
</evidence>
<name>A0A8H2ZE51_9SACH</name>